<comment type="caution">
    <text evidence="1">The sequence shown here is derived from an EMBL/GenBank/DDBJ whole genome shotgun (WGS) entry which is preliminary data.</text>
</comment>
<name>A0A448XH22_9PLAT</name>
<evidence type="ECO:0000313" key="2">
    <source>
        <dbReference type="Proteomes" id="UP000784294"/>
    </source>
</evidence>
<organism evidence="1 2">
    <name type="scientific">Protopolystoma xenopodis</name>
    <dbReference type="NCBI Taxonomy" id="117903"/>
    <lineage>
        <taxon>Eukaryota</taxon>
        <taxon>Metazoa</taxon>
        <taxon>Spiralia</taxon>
        <taxon>Lophotrochozoa</taxon>
        <taxon>Platyhelminthes</taxon>
        <taxon>Monogenea</taxon>
        <taxon>Polyopisthocotylea</taxon>
        <taxon>Polystomatidea</taxon>
        <taxon>Polystomatidae</taxon>
        <taxon>Protopolystoma</taxon>
    </lineage>
</organism>
<dbReference type="EMBL" id="CAAALY010252733">
    <property type="protein sequence ID" value="VEL36622.1"/>
    <property type="molecule type" value="Genomic_DNA"/>
</dbReference>
<evidence type="ECO:0000313" key="1">
    <source>
        <dbReference type="EMBL" id="VEL36622.1"/>
    </source>
</evidence>
<proteinExistence type="predicted"/>
<protein>
    <submittedName>
        <fullName evidence="1">Uncharacterized protein</fullName>
    </submittedName>
</protein>
<keyword evidence="2" id="KW-1185">Reference proteome</keyword>
<dbReference type="Proteomes" id="UP000784294">
    <property type="component" value="Unassembled WGS sequence"/>
</dbReference>
<sequence>MQSFPRTHSDPLVSPKGWLVHFSTRVLSFRPAMHVHKHDSRPQPAHLPVFLLVCPCVCPPAQTSRPNLSAQVAIRPVAVQVGVAMLHTYIHAMMA</sequence>
<dbReference type="AlphaFoldDB" id="A0A448XH22"/>
<gene>
    <name evidence="1" type="ORF">PXEA_LOCUS30062</name>
</gene>
<reference evidence="1" key="1">
    <citation type="submission" date="2018-11" db="EMBL/GenBank/DDBJ databases">
        <authorList>
            <consortium name="Pathogen Informatics"/>
        </authorList>
    </citation>
    <scope>NUCLEOTIDE SEQUENCE</scope>
</reference>
<accession>A0A448XH22</accession>